<dbReference type="Proteomes" id="UP001497045">
    <property type="component" value="Unassembled WGS sequence"/>
</dbReference>
<keyword evidence="3" id="KW-1185">Reference proteome</keyword>
<evidence type="ECO:0000256" key="1">
    <source>
        <dbReference type="SAM" id="Phobius"/>
    </source>
</evidence>
<evidence type="ECO:0000313" key="3">
    <source>
        <dbReference type="Proteomes" id="UP001497045"/>
    </source>
</evidence>
<evidence type="ECO:0000313" key="2">
    <source>
        <dbReference type="EMBL" id="MEL1251034.1"/>
    </source>
</evidence>
<gene>
    <name evidence="2" type="ORF">AAEO60_10150</name>
</gene>
<feature type="transmembrane region" description="Helical" evidence="1">
    <location>
        <begin position="15"/>
        <end position="35"/>
    </location>
</feature>
<keyword evidence="1" id="KW-1133">Transmembrane helix</keyword>
<dbReference type="RefSeq" id="WP_341673601.1">
    <property type="nucleotide sequence ID" value="NZ_JBBYHV010000002.1"/>
</dbReference>
<keyword evidence="1" id="KW-0472">Membrane</keyword>
<sequence length="41" mass="4447">MFVKTETTIEQKLKLGVAAIICSMITIMSAVAMVVNQTNFA</sequence>
<protein>
    <submittedName>
        <fullName evidence="2">Uncharacterized protein</fullName>
    </submittedName>
</protein>
<accession>A0ABU9IG42</accession>
<keyword evidence="1" id="KW-0812">Transmembrane</keyword>
<proteinExistence type="predicted"/>
<dbReference type="EMBL" id="JBBYHV010000002">
    <property type="protein sequence ID" value="MEL1251034.1"/>
    <property type="molecule type" value="Genomic_DNA"/>
</dbReference>
<name>A0ABU9IG42_9SPHN</name>
<reference evidence="2 3" key="1">
    <citation type="submission" date="2024-04" db="EMBL/GenBank/DDBJ databases">
        <title>Aurantiacibacter sp. DGU6 16S ribosomal RNA gene Genome sequencing and assembly.</title>
        <authorList>
            <person name="Park S."/>
        </authorList>
    </citation>
    <scope>NUCLEOTIDE SEQUENCE [LARGE SCALE GENOMIC DNA]</scope>
    <source>
        <strain evidence="2 3">DGU6</strain>
    </source>
</reference>
<organism evidence="2 3">
    <name type="scientific">Aurantiacibacter gilvus</name>
    <dbReference type="NCBI Taxonomy" id="3139141"/>
    <lineage>
        <taxon>Bacteria</taxon>
        <taxon>Pseudomonadati</taxon>
        <taxon>Pseudomonadota</taxon>
        <taxon>Alphaproteobacteria</taxon>
        <taxon>Sphingomonadales</taxon>
        <taxon>Erythrobacteraceae</taxon>
        <taxon>Aurantiacibacter</taxon>
    </lineage>
</organism>
<comment type="caution">
    <text evidence="2">The sequence shown here is derived from an EMBL/GenBank/DDBJ whole genome shotgun (WGS) entry which is preliminary data.</text>
</comment>